<feature type="compositionally biased region" description="Pro residues" evidence="1">
    <location>
        <begin position="232"/>
        <end position="243"/>
    </location>
</feature>
<evidence type="ECO:0000256" key="1">
    <source>
        <dbReference type="SAM" id="MobiDB-lite"/>
    </source>
</evidence>
<sequence>MLVGVARSSVHEGWPAVGVGAGVPYADRGTVRSVSIATFQVYFILETSFQGIFTGIDNAALTTFSKPVARASLKGAAPCPNMTEEMILKDSRSTKIKNPKTPEREIVKYLTAAAAAAVGAACKCRLHAGMQEVELSGGMPAVRAPPPGGRHEAAHWPPIAAARRLVPEKVAELSRPMSGLYRIPSPFQSLSLSVPLSLYWLSVQSRAAEEPSLLPDSAGGEATAVTCGGRWHPPPRPPSPPDPVRGEAVAAGSALHPVKFDGRGGDERGGRRPPLRQIRREGRRRVAPSDVLLVSTEIVPND</sequence>
<evidence type="ECO:0000313" key="2">
    <source>
        <dbReference type="EnsemblPlants" id="OGLUM07G16080.1"/>
    </source>
</evidence>
<reference evidence="2" key="1">
    <citation type="submission" date="2015-04" db="UniProtKB">
        <authorList>
            <consortium name="EnsemblPlants"/>
        </authorList>
    </citation>
    <scope>IDENTIFICATION</scope>
</reference>
<organism evidence="2">
    <name type="scientific">Oryza glumipatula</name>
    <dbReference type="NCBI Taxonomy" id="40148"/>
    <lineage>
        <taxon>Eukaryota</taxon>
        <taxon>Viridiplantae</taxon>
        <taxon>Streptophyta</taxon>
        <taxon>Embryophyta</taxon>
        <taxon>Tracheophyta</taxon>
        <taxon>Spermatophyta</taxon>
        <taxon>Magnoliopsida</taxon>
        <taxon>Liliopsida</taxon>
        <taxon>Poales</taxon>
        <taxon>Poaceae</taxon>
        <taxon>BOP clade</taxon>
        <taxon>Oryzoideae</taxon>
        <taxon>Oryzeae</taxon>
        <taxon>Oryzinae</taxon>
        <taxon>Oryza</taxon>
    </lineage>
</organism>
<dbReference type="EnsemblPlants" id="OGLUM07G16080.1">
    <property type="protein sequence ID" value="OGLUM07G16080.1"/>
    <property type="gene ID" value="OGLUM07G16080"/>
</dbReference>
<evidence type="ECO:0000313" key="3">
    <source>
        <dbReference type="Proteomes" id="UP000026961"/>
    </source>
</evidence>
<reference evidence="2" key="2">
    <citation type="submission" date="2018-05" db="EMBL/GenBank/DDBJ databases">
        <title>OgluRS3 (Oryza glumaepatula Reference Sequence Version 3).</title>
        <authorList>
            <person name="Zhang J."/>
            <person name="Kudrna D."/>
            <person name="Lee S."/>
            <person name="Talag J."/>
            <person name="Welchert J."/>
            <person name="Wing R.A."/>
        </authorList>
    </citation>
    <scope>NUCLEOTIDE SEQUENCE [LARGE SCALE GENOMIC DNA]</scope>
</reference>
<protein>
    <submittedName>
        <fullName evidence="2">Uncharacterized protein</fullName>
    </submittedName>
</protein>
<name>A0A0E0AKL4_9ORYZ</name>
<dbReference type="AlphaFoldDB" id="A0A0E0AKL4"/>
<feature type="compositionally biased region" description="Basic and acidic residues" evidence="1">
    <location>
        <begin position="258"/>
        <end position="270"/>
    </location>
</feature>
<proteinExistence type="predicted"/>
<dbReference type="Proteomes" id="UP000026961">
    <property type="component" value="Chromosome 7"/>
</dbReference>
<feature type="region of interest" description="Disordered" evidence="1">
    <location>
        <begin position="212"/>
        <end position="284"/>
    </location>
</feature>
<dbReference type="Gramene" id="OGLUM07G16080.1">
    <property type="protein sequence ID" value="OGLUM07G16080.1"/>
    <property type="gene ID" value="OGLUM07G16080"/>
</dbReference>
<dbReference type="HOGENOM" id="CLU_922493_0_0_1"/>
<accession>A0A0E0AKL4</accession>
<keyword evidence="3" id="KW-1185">Reference proteome</keyword>